<dbReference type="Proteomes" id="UP000824469">
    <property type="component" value="Unassembled WGS sequence"/>
</dbReference>
<reference evidence="1 2" key="1">
    <citation type="journal article" date="2021" name="Nat. Plants">
        <title>The Taxus genome provides insights into paclitaxel biosynthesis.</title>
        <authorList>
            <person name="Xiong X."/>
            <person name="Gou J."/>
            <person name="Liao Q."/>
            <person name="Li Y."/>
            <person name="Zhou Q."/>
            <person name="Bi G."/>
            <person name="Li C."/>
            <person name="Du R."/>
            <person name="Wang X."/>
            <person name="Sun T."/>
            <person name="Guo L."/>
            <person name="Liang H."/>
            <person name="Lu P."/>
            <person name="Wu Y."/>
            <person name="Zhang Z."/>
            <person name="Ro D.K."/>
            <person name="Shang Y."/>
            <person name="Huang S."/>
            <person name="Yan J."/>
        </authorList>
    </citation>
    <scope>NUCLEOTIDE SEQUENCE [LARGE SCALE GENOMIC DNA]</scope>
    <source>
        <strain evidence="1">Ta-2019</strain>
    </source>
</reference>
<comment type="caution">
    <text evidence="1">The sequence shown here is derived from an EMBL/GenBank/DDBJ whole genome shotgun (WGS) entry which is preliminary data.</text>
</comment>
<sequence length="83" mass="9430">RLGRFKGVSVSETFRKRKRGGPRRFLATEVCTYEVDTAPLRAPGTRYETYPVWVRPGYVPGNAQDKARQVWLWLGTSADVSGR</sequence>
<name>A0AA38FI38_TAXCH</name>
<organism evidence="1 2">
    <name type="scientific">Taxus chinensis</name>
    <name type="common">Chinese yew</name>
    <name type="synonym">Taxus wallichiana var. chinensis</name>
    <dbReference type="NCBI Taxonomy" id="29808"/>
    <lineage>
        <taxon>Eukaryota</taxon>
        <taxon>Viridiplantae</taxon>
        <taxon>Streptophyta</taxon>
        <taxon>Embryophyta</taxon>
        <taxon>Tracheophyta</taxon>
        <taxon>Spermatophyta</taxon>
        <taxon>Pinopsida</taxon>
        <taxon>Pinidae</taxon>
        <taxon>Conifers II</taxon>
        <taxon>Cupressales</taxon>
        <taxon>Taxaceae</taxon>
        <taxon>Taxus</taxon>
    </lineage>
</organism>
<protein>
    <submittedName>
        <fullName evidence="1">Uncharacterized protein</fullName>
    </submittedName>
</protein>
<evidence type="ECO:0000313" key="1">
    <source>
        <dbReference type="EMBL" id="KAH9302802.1"/>
    </source>
</evidence>
<dbReference type="AlphaFoldDB" id="A0AA38FI38"/>
<keyword evidence="2" id="KW-1185">Reference proteome</keyword>
<dbReference type="EMBL" id="JAHRHJ020000009">
    <property type="protein sequence ID" value="KAH9302802.1"/>
    <property type="molecule type" value="Genomic_DNA"/>
</dbReference>
<proteinExistence type="predicted"/>
<feature type="non-terminal residue" evidence="1">
    <location>
        <position position="83"/>
    </location>
</feature>
<feature type="non-terminal residue" evidence="1">
    <location>
        <position position="1"/>
    </location>
</feature>
<gene>
    <name evidence="1" type="ORF">KI387_014385</name>
</gene>
<accession>A0AA38FI38</accession>
<evidence type="ECO:0000313" key="2">
    <source>
        <dbReference type="Proteomes" id="UP000824469"/>
    </source>
</evidence>